<feature type="compositionally biased region" description="Basic and acidic residues" evidence="1">
    <location>
        <begin position="244"/>
        <end position="259"/>
    </location>
</feature>
<accession>A0A5P2BQ03</accession>
<dbReference type="InterPro" id="IPR003115">
    <property type="entry name" value="ParB_N"/>
</dbReference>
<feature type="compositionally biased region" description="Basic and acidic residues" evidence="1">
    <location>
        <begin position="288"/>
        <end position="297"/>
    </location>
</feature>
<evidence type="ECO:0000259" key="2">
    <source>
        <dbReference type="SMART" id="SM00470"/>
    </source>
</evidence>
<dbReference type="EMBL" id="CP029192">
    <property type="protein sequence ID" value="QES32030.1"/>
    <property type="molecule type" value="Genomic_DNA"/>
</dbReference>
<dbReference type="SMART" id="SM00470">
    <property type="entry name" value="ParB"/>
    <property type="match status" value="1"/>
</dbReference>
<evidence type="ECO:0000313" key="3">
    <source>
        <dbReference type="EMBL" id="QES32030.1"/>
    </source>
</evidence>
<dbReference type="Proteomes" id="UP000322927">
    <property type="component" value="Chromosome"/>
</dbReference>
<proteinExistence type="predicted"/>
<reference evidence="3 4" key="1">
    <citation type="submission" date="2018-05" db="EMBL/GenBank/DDBJ databases">
        <title>Streptomyces venezuelae.</title>
        <authorList>
            <person name="Kim W."/>
            <person name="Lee N."/>
            <person name="Cho B.-K."/>
        </authorList>
    </citation>
    <scope>NUCLEOTIDE SEQUENCE [LARGE SCALE GENOMIC DNA]</scope>
    <source>
        <strain evidence="3 4">ATCC 14584</strain>
    </source>
</reference>
<dbReference type="OrthoDB" id="3701787at2"/>
<gene>
    <name evidence="3" type="ORF">DEJ48_00110</name>
</gene>
<evidence type="ECO:0000313" key="4">
    <source>
        <dbReference type="Proteomes" id="UP000322927"/>
    </source>
</evidence>
<feature type="domain" description="ParB-like N-terminal" evidence="2">
    <location>
        <begin position="99"/>
        <end position="183"/>
    </location>
</feature>
<name>A0A5P2BQ03_STRVZ</name>
<protein>
    <recommendedName>
        <fullName evidence="2">ParB-like N-terminal domain-containing protein</fullName>
    </recommendedName>
</protein>
<evidence type="ECO:0000256" key="1">
    <source>
        <dbReference type="SAM" id="MobiDB-lite"/>
    </source>
</evidence>
<dbReference type="InterPro" id="IPR036086">
    <property type="entry name" value="ParB/Sulfiredoxin_sf"/>
</dbReference>
<sequence>MGEMACCRSAAVLAGGFCCRGPSPEKTGITQLHEIPESSLFMAESHDTLAALCASVRGRRSSVMIGMPGEATPGGELPKDQFCRPVGPDHSTEVSASIIRIPITLLRDADSPRLAGVDQDHVRTLAACTDKLPPIIVHRSTMKVIDGMHRLHVARLNGEETIEVRYFEGSNREAFLLAVELNLKHGLALALSDRKKSAMKILESFPEWSDRAVAMKTGLSGKTVGVLRRKFAGQIAQAPMRVGRDGRVRPLNSHKERQKSAHILPAEPDAVLRESAGTGALPAPTAREAQKRLRSAEEGAAAGAEARSRAPHGPEAALPLVDPLAQLESLKRDPALKYSNDGREMIRWLEARIIRKSDPGLVLQAPAHQARKIAALARACAAQWNCIATRMELLCDDCSKASN</sequence>
<dbReference type="SUPFAM" id="SSF110849">
    <property type="entry name" value="ParB/Sulfiredoxin"/>
    <property type="match status" value="1"/>
</dbReference>
<dbReference type="AlphaFoldDB" id="A0A5P2BQ03"/>
<feature type="region of interest" description="Disordered" evidence="1">
    <location>
        <begin position="244"/>
        <end position="316"/>
    </location>
</feature>
<organism evidence="3 4">
    <name type="scientific">Streptomyces venezuelae</name>
    <dbReference type="NCBI Taxonomy" id="54571"/>
    <lineage>
        <taxon>Bacteria</taxon>
        <taxon>Bacillati</taxon>
        <taxon>Actinomycetota</taxon>
        <taxon>Actinomycetes</taxon>
        <taxon>Kitasatosporales</taxon>
        <taxon>Streptomycetaceae</taxon>
        <taxon>Streptomyces</taxon>
    </lineage>
</organism>